<dbReference type="SUPFAM" id="SSF50621">
    <property type="entry name" value="Alanine racemase C-terminal domain-like"/>
    <property type="match status" value="1"/>
</dbReference>
<dbReference type="InterPro" id="IPR011079">
    <property type="entry name" value="Ala_racemase_C"/>
</dbReference>
<dbReference type="UniPathway" id="UPA00042">
    <property type="reaction ID" value="UER00497"/>
</dbReference>
<keyword evidence="3 4" id="KW-0413">Isomerase</keyword>
<dbReference type="EMBL" id="LT629765">
    <property type="protein sequence ID" value="SDS47595.1"/>
    <property type="molecule type" value="Genomic_DNA"/>
</dbReference>
<dbReference type="Gene3D" id="3.20.20.10">
    <property type="entry name" value="Alanine racemase"/>
    <property type="match status" value="1"/>
</dbReference>
<feature type="domain" description="Alanine racemase C-terminal" evidence="7">
    <location>
        <begin position="228"/>
        <end position="354"/>
    </location>
</feature>
<protein>
    <recommendedName>
        <fullName evidence="4">Alanine racemase</fullName>
        <ecNumber evidence="4">5.1.1.1</ecNumber>
    </recommendedName>
</protein>
<dbReference type="GO" id="GO:0030170">
    <property type="term" value="F:pyridoxal phosphate binding"/>
    <property type="evidence" value="ECO:0007669"/>
    <property type="project" value="UniProtKB-UniRule"/>
</dbReference>
<dbReference type="GO" id="GO:0030632">
    <property type="term" value="P:D-alanine biosynthetic process"/>
    <property type="evidence" value="ECO:0007669"/>
    <property type="project" value="UniProtKB-UniRule"/>
</dbReference>
<reference evidence="8 9" key="1">
    <citation type="submission" date="2016-10" db="EMBL/GenBank/DDBJ databases">
        <authorList>
            <person name="de Groot N.N."/>
        </authorList>
    </citation>
    <scope>NUCLEOTIDE SEQUENCE [LARGE SCALE GENOMIC DNA]</scope>
    <source>
        <strain evidence="8 9">DSM 45434</strain>
    </source>
</reference>
<evidence type="ECO:0000259" key="7">
    <source>
        <dbReference type="SMART" id="SM01005"/>
    </source>
</evidence>
<evidence type="ECO:0000256" key="4">
    <source>
        <dbReference type="HAMAP-Rule" id="MF_01201"/>
    </source>
</evidence>
<dbReference type="OrthoDB" id="9813814at2"/>
<dbReference type="Pfam" id="PF00842">
    <property type="entry name" value="Ala_racemase_C"/>
    <property type="match status" value="1"/>
</dbReference>
<sequence>MSLLATRIDLSAIAHNTSTMKALVGGARLVAVVKANAYNHGVERVVPVMEGAGADAFGVATFAEAARVRALTRVPVVAWLWVPGEPVPAGIEVAAPSVEHLRSLIDARVTAPVHIEVDTGMNRAGVDEEDWEEAFALAARAGLNVVGLMSHLACADEPANPYNDVQARAFRRAIDRARAHGLDLERNDLANSPASLTRGDLLFDQARVGVALYGLEPVAGASHGLRPAMSWVARVLAVRRVRRGQGVSYGLTWQAPDDGYAAVISAGYADGVSRAWQGRFDVGVGGRRYAQVGRVCMDQFLVWLGDNPHGVAAGDEAVIFGAGGMSATELAQSAGTINYEVVCAPTGRTHRVYTD</sequence>
<dbReference type="NCBIfam" id="TIGR00492">
    <property type="entry name" value="alr"/>
    <property type="match status" value="1"/>
</dbReference>
<evidence type="ECO:0000256" key="5">
    <source>
        <dbReference type="PIRSR" id="PIRSR600821-50"/>
    </source>
</evidence>
<comment type="pathway">
    <text evidence="4">Amino-acid biosynthesis; D-alanine biosynthesis; D-alanine from L-alanine: step 1/1.</text>
</comment>
<dbReference type="STRING" id="1203190.GCA_000312345_01168"/>
<feature type="modified residue" description="N6-(pyridoxal phosphate)lysine" evidence="4 5">
    <location>
        <position position="34"/>
    </location>
</feature>
<evidence type="ECO:0000256" key="1">
    <source>
        <dbReference type="ARBA" id="ARBA00001933"/>
    </source>
</evidence>
<feature type="active site" description="Proton acceptor; specific for D-alanine" evidence="4">
    <location>
        <position position="34"/>
    </location>
</feature>
<dbReference type="RefSeq" id="WP_040421221.1">
    <property type="nucleotide sequence ID" value="NZ_LT629765.1"/>
</dbReference>
<dbReference type="CDD" id="cd00430">
    <property type="entry name" value="PLPDE_III_AR"/>
    <property type="match status" value="1"/>
</dbReference>
<dbReference type="PANTHER" id="PTHR30511:SF0">
    <property type="entry name" value="ALANINE RACEMASE, CATABOLIC-RELATED"/>
    <property type="match status" value="1"/>
</dbReference>
<evidence type="ECO:0000313" key="8">
    <source>
        <dbReference type="EMBL" id="SDS47595.1"/>
    </source>
</evidence>
<keyword evidence="9" id="KW-1185">Reference proteome</keyword>
<dbReference type="GO" id="GO:0005829">
    <property type="term" value="C:cytosol"/>
    <property type="evidence" value="ECO:0007669"/>
    <property type="project" value="TreeGrafter"/>
</dbReference>
<proteinExistence type="inferred from homology"/>
<feature type="active site" description="Proton acceptor; specific for L-alanine" evidence="4">
    <location>
        <position position="249"/>
    </location>
</feature>
<evidence type="ECO:0000256" key="2">
    <source>
        <dbReference type="ARBA" id="ARBA00022898"/>
    </source>
</evidence>
<organism evidence="8 9">
    <name type="scientific">Corynebacterium timonense</name>
    <dbReference type="NCBI Taxonomy" id="441500"/>
    <lineage>
        <taxon>Bacteria</taxon>
        <taxon>Bacillati</taxon>
        <taxon>Actinomycetota</taxon>
        <taxon>Actinomycetes</taxon>
        <taxon>Mycobacteriales</taxon>
        <taxon>Corynebacteriaceae</taxon>
        <taxon>Corynebacterium</taxon>
    </lineage>
</organism>
<dbReference type="InterPro" id="IPR001608">
    <property type="entry name" value="Ala_racemase_N"/>
</dbReference>
<dbReference type="PRINTS" id="PR00992">
    <property type="entry name" value="ALARACEMASE"/>
</dbReference>
<gene>
    <name evidence="8" type="ORF">SAMN04488539_1749</name>
</gene>
<comment type="function">
    <text evidence="4">Catalyzes the interconversion of L-alanine and D-alanine. May also act on other amino acids.</text>
</comment>
<dbReference type="AlphaFoldDB" id="A0A1H1SHY7"/>
<accession>A0A1H1SHY7</accession>
<comment type="similarity">
    <text evidence="4">Belongs to the alanine racemase family.</text>
</comment>
<feature type="binding site" evidence="4 6">
    <location>
        <position position="123"/>
    </location>
    <ligand>
        <name>substrate</name>
    </ligand>
</feature>
<dbReference type="InterPro" id="IPR009006">
    <property type="entry name" value="Ala_racemase/Decarboxylase_C"/>
</dbReference>
<evidence type="ECO:0000313" key="9">
    <source>
        <dbReference type="Proteomes" id="UP000182237"/>
    </source>
</evidence>
<dbReference type="eggNOG" id="COG0787">
    <property type="taxonomic scope" value="Bacteria"/>
</dbReference>
<dbReference type="SMART" id="SM01005">
    <property type="entry name" value="Ala_racemase_C"/>
    <property type="match status" value="1"/>
</dbReference>
<dbReference type="InterPro" id="IPR029066">
    <property type="entry name" value="PLP-binding_barrel"/>
</dbReference>
<evidence type="ECO:0000256" key="6">
    <source>
        <dbReference type="PIRSR" id="PIRSR600821-52"/>
    </source>
</evidence>
<keyword evidence="2 4" id="KW-0663">Pyridoxal phosphate</keyword>
<dbReference type="Proteomes" id="UP000182237">
    <property type="component" value="Chromosome I"/>
</dbReference>
<feature type="binding site" evidence="4 6">
    <location>
        <position position="297"/>
    </location>
    <ligand>
        <name>substrate</name>
    </ligand>
</feature>
<evidence type="ECO:0000256" key="3">
    <source>
        <dbReference type="ARBA" id="ARBA00023235"/>
    </source>
</evidence>
<comment type="catalytic activity">
    <reaction evidence="4">
        <text>L-alanine = D-alanine</text>
        <dbReference type="Rhea" id="RHEA:20249"/>
        <dbReference type="ChEBI" id="CHEBI:57416"/>
        <dbReference type="ChEBI" id="CHEBI:57972"/>
        <dbReference type="EC" id="5.1.1.1"/>
    </reaction>
</comment>
<dbReference type="Gene3D" id="2.40.37.10">
    <property type="entry name" value="Lyase, Ornithine Decarboxylase, Chain A, domain 1"/>
    <property type="match status" value="1"/>
</dbReference>
<dbReference type="EC" id="5.1.1.1" evidence="4"/>
<dbReference type="InterPro" id="IPR000821">
    <property type="entry name" value="Ala_racemase"/>
</dbReference>
<dbReference type="GO" id="GO:0008784">
    <property type="term" value="F:alanine racemase activity"/>
    <property type="evidence" value="ECO:0007669"/>
    <property type="project" value="UniProtKB-UniRule"/>
</dbReference>
<name>A0A1H1SHY7_9CORY</name>
<dbReference type="HAMAP" id="MF_01201">
    <property type="entry name" value="Ala_racemase"/>
    <property type="match status" value="1"/>
</dbReference>
<dbReference type="SUPFAM" id="SSF51419">
    <property type="entry name" value="PLP-binding barrel"/>
    <property type="match status" value="1"/>
</dbReference>
<dbReference type="PANTHER" id="PTHR30511">
    <property type="entry name" value="ALANINE RACEMASE"/>
    <property type="match status" value="1"/>
</dbReference>
<comment type="cofactor">
    <cofactor evidence="1 4 5">
        <name>pyridoxal 5'-phosphate</name>
        <dbReference type="ChEBI" id="CHEBI:597326"/>
    </cofactor>
</comment>
<dbReference type="Pfam" id="PF01168">
    <property type="entry name" value="Ala_racemase_N"/>
    <property type="match status" value="1"/>
</dbReference>
<dbReference type="GO" id="GO:0009252">
    <property type="term" value="P:peptidoglycan biosynthetic process"/>
    <property type="evidence" value="ECO:0007669"/>
    <property type="project" value="TreeGrafter"/>
</dbReference>